<evidence type="ECO:0000313" key="5">
    <source>
        <dbReference type="Proteomes" id="UP000065261"/>
    </source>
</evidence>
<dbReference type="InterPro" id="IPR026042">
    <property type="entry name" value="YjbJ"/>
</dbReference>
<dbReference type="SUPFAM" id="SSF69047">
    <property type="entry name" value="Hypothetical protein YjbJ"/>
    <property type="match status" value="1"/>
</dbReference>
<evidence type="ECO:0000313" key="4">
    <source>
        <dbReference type="EMBL" id="ALS33757.1"/>
    </source>
</evidence>
<dbReference type="PIRSF" id="PIRSF039008">
    <property type="entry name" value="YjbJ"/>
    <property type="match status" value="1"/>
</dbReference>
<dbReference type="EMBL" id="CP011034">
    <property type="protein sequence ID" value="ALS33757.1"/>
    <property type="molecule type" value="Genomic_DNA"/>
</dbReference>
<evidence type="ECO:0000256" key="2">
    <source>
        <dbReference type="SAM" id="MobiDB-lite"/>
    </source>
</evidence>
<reference evidence="4 5" key="1">
    <citation type="submission" date="2015-03" db="EMBL/GenBank/DDBJ databases">
        <authorList>
            <person name="Murphy D."/>
        </authorList>
    </citation>
    <scope>NUCLEOTIDE SEQUENCE [LARGE SCALE GENOMIC DNA]</scope>
    <source>
        <strain evidence="4 5">KMM 520</strain>
    </source>
</reference>
<dbReference type="Proteomes" id="UP000065261">
    <property type="component" value="Chromosome I"/>
</dbReference>
<evidence type="ECO:0000256" key="1">
    <source>
        <dbReference type="ARBA" id="ARBA00009129"/>
    </source>
</evidence>
<proteinExistence type="inferred from homology"/>
<dbReference type="GeneID" id="300942498"/>
<sequence>MNSDRIKGNWKELKGKAQRKWGDITDDDLDKIEGSRKELVGKIQQQYGKSKEEAEREVDEFEKDH</sequence>
<dbReference type="PATRIC" id="fig|1315283.4.peg.2347"/>
<organism evidence="4">
    <name type="scientific">Pseudoalteromonas translucida KMM 520</name>
    <dbReference type="NCBI Taxonomy" id="1315283"/>
    <lineage>
        <taxon>Bacteria</taxon>
        <taxon>Pseudomonadati</taxon>
        <taxon>Pseudomonadota</taxon>
        <taxon>Gammaproteobacteria</taxon>
        <taxon>Alteromonadales</taxon>
        <taxon>Pseudoalteromonadaceae</taxon>
        <taxon>Pseudoalteromonas</taxon>
    </lineage>
</organism>
<dbReference type="Gene3D" id="1.10.1470.10">
    <property type="entry name" value="YjbJ"/>
    <property type="match status" value="1"/>
</dbReference>
<dbReference type="OrthoDB" id="9796058at2"/>
<name>A0A0U2V7J9_9GAMM</name>
<dbReference type="PANTHER" id="PTHR34977">
    <property type="entry name" value="UPF0337 PROTEIN YJBJ"/>
    <property type="match status" value="1"/>
</dbReference>
<dbReference type="KEGG" id="ptn:PTRA_a2693"/>
<dbReference type="Pfam" id="PF05532">
    <property type="entry name" value="CsbD"/>
    <property type="match status" value="1"/>
</dbReference>
<evidence type="ECO:0000259" key="3">
    <source>
        <dbReference type="Pfam" id="PF05532"/>
    </source>
</evidence>
<dbReference type="AlphaFoldDB" id="A0A0U2V7J9"/>
<dbReference type="InterPro" id="IPR050423">
    <property type="entry name" value="UPF0337_stress_rsp"/>
</dbReference>
<accession>A0A0U2V7J9</accession>
<feature type="compositionally biased region" description="Acidic residues" evidence="2">
    <location>
        <begin position="55"/>
        <end position="65"/>
    </location>
</feature>
<dbReference type="RefSeq" id="WP_011328875.1">
    <property type="nucleotide sequence ID" value="NZ_CP011034.1"/>
</dbReference>
<feature type="domain" description="CsbD-like" evidence="3">
    <location>
        <begin position="4"/>
        <end position="56"/>
    </location>
</feature>
<protein>
    <recommendedName>
        <fullName evidence="3">CsbD-like domain-containing protein</fullName>
    </recommendedName>
</protein>
<feature type="region of interest" description="Disordered" evidence="2">
    <location>
        <begin position="43"/>
        <end position="65"/>
    </location>
</feature>
<dbReference type="InterPro" id="IPR036629">
    <property type="entry name" value="YjbJ_sf"/>
</dbReference>
<dbReference type="PANTHER" id="PTHR34977:SF1">
    <property type="entry name" value="UPF0337 PROTEIN YJBJ"/>
    <property type="match status" value="1"/>
</dbReference>
<dbReference type="InterPro" id="IPR008462">
    <property type="entry name" value="CsbD"/>
</dbReference>
<gene>
    <name evidence="4" type="ORF">PTRA_a2693</name>
</gene>
<comment type="similarity">
    <text evidence="1">Belongs to the UPF0337 (CsbD) family.</text>
</comment>